<keyword evidence="2 6" id="KW-0560">Oxidoreductase</keyword>
<dbReference type="CDD" id="cd08177">
    <property type="entry name" value="MAR"/>
    <property type="match status" value="1"/>
</dbReference>
<dbReference type="Gene3D" id="3.40.50.1970">
    <property type="match status" value="1"/>
</dbReference>
<dbReference type="GO" id="GO:0004022">
    <property type="term" value="F:alcohol dehydrogenase (NAD+) activity"/>
    <property type="evidence" value="ECO:0007669"/>
    <property type="project" value="TreeGrafter"/>
</dbReference>
<dbReference type="InterPro" id="IPR001670">
    <property type="entry name" value="ADH_Fe/GldA"/>
</dbReference>
<evidence type="ECO:0000259" key="4">
    <source>
        <dbReference type="Pfam" id="PF00465"/>
    </source>
</evidence>
<reference evidence="7" key="1">
    <citation type="submission" date="2016-03" db="EMBL/GenBank/DDBJ databases">
        <title>Complete genome sequence of the type strain Actinoalloteichus hymeniacidonis DSM 45092.</title>
        <authorList>
            <person name="Schaffert L."/>
            <person name="Albersmeier A."/>
            <person name="Winkler A."/>
            <person name="Kalinowski J."/>
            <person name="Zotchev S."/>
            <person name="Ruckert C."/>
        </authorList>
    </citation>
    <scope>NUCLEOTIDE SEQUENCE [LARGE SCALE GENOMIC DNA]</scope>
    <source>
        <strain evidence="7">HPA177(T) (DSM 45092(T))</strain>
    </source>
</reference>
<dbReference type="EC" id="1.3.1.32" evidence="6"/>
<evidence type="ECO:0000256" key="3">
    <source>
        <dbReference type="ARBA" id="ARBA00023027"/>
    </source>
</evidence>
<accession>A0AAC9HQL2</accession>
<dbReference type="PANTHER" id="PTHR11496">
    <property type="entry name" value="ALCOHOL DEHYDROGENASE"/>
    <property type="match status" value="1"/>
</dbReference>
<evidence type="ECO:0000313" key="7">
    <source>
        <dbReference type="Proteomes" id="UP000095210"/>
    </source>
</evidence>
<dbReference type="InterPro" id="IPR056798">
    <property type="entry name" value="ADH_Fe_C"/>
</dbReference>
<dbReference type="EMBL" id="CP014859">
    <property type="protein sequence ID" value="AOS63564.1"/>
    <property type="molecule type" value="Genomic_DNA"/>
</dbReference>
<sequence>MRTFVHESSPGRVVFGADVVDRVGDEVRRLGGNRPLVVSGPSRRSVDRVRRGLDPLAVGEFAGAAMHAPVEVTEQALTELRRHRADCVVSIGGGSATGLSKALAARTDLPQVVIPTTYSGSEVTSVLGETSQGRKTTRSSPMLLPETVLYDVNLTLGLPVAASVTSAVNAMAHAVEALYSPQANGLVDAVALAAIRMIGPGLSGIRVDPRDTECRAALLEAAWLAGMTLASAGMGLHHKLCHVLGGSFGLAHAPTHTVVLPHVLAYNSPAIGRTTARIADALGVGDAAVGLAHTIRDLGGPVSLRALGLREADLPEVARRAVAAPYANPRPVEQAPLEALLRIAWEGGDPRTP</sequence>
<evidence type="ECO:0000259" key="5">
    <source>
        <dbReference type="Pfam" id="PF25137"/>
    </source>
</evidence>
<dbReference type="RefSeq" id="WP_069849379.1">
    <property type="nucleotide sequence ID" value="NZ_CP014859.1"/>
</dbReference>
<protein>
    <submittedName>
        <fullName evidence="6">Alcohol dehydrogenase, class IV</fullName>
        <ecNumber evidence="6">1.3.1.32</ecNumber>
    </submittedName>
</protein>
<dbReference type="KEGG" id="ahm:TL08_13750"/>
<keyword evidence="7" id="KW-1185">Reference proteome</keyword>
<evidence type="ECO:0000256" key="2">
    <source>
        <dbReference type="ARBA" id="ARBA00023002"/>
    </source>
</evidence>
<proteinExistence type="inferred from homology"/>
<name>A0AAC9HQL2_9PSEU</name>
<organism evidence="6 7">
    <name type="scientific">Actinoalloteichus hymeniacidonis</name>
    <dbReference type="NCBI Taxonomy" id="340345"/>
    <lineage>
        <taxon>Bacteria</taxon>
        <taxon>Bacillati</taxon>
        <taxon>Actinomycetota</taxon>
        <taxon>Actinomycetes</taxon>
        <taxon>Pseudonocardiales</taxon>
        <taxon>Pseudonocardiaceae</taxon>
        <taxon>Actinoalloteichus</taxon>
    </lineage>
</organism>
<dbReference type="GO" id="GO:0018506">
    <property type="term" value="F:maleylacetate reductase activity"/>
    <property type="evidence" value="ECO:0007669"/>
    <property type="project" value="UniProtKB-EC"/>
</dbReference>
<dbReference type="InterPro" id="IPR034786">
    <property type="entry name" value="MAR"/>
</dbReference>
<dbReference type="Pfam" id="PF25137">
    <property type="entry name" value="ADH_Fe_C"/>
    <property type="match status" value="1"/>
</dbReference>
<dbReference type="AlphaFoldDB" id="A0AAC9HQL2"/>
<dbReference type="Pfam" id="PF00465">
    <property type="entry name" value="Fe-ADH"/>
    <property type="match status" value="1"/>
</dbReference>
<dbReference type="Gene3D" id="1.20.1090.10">
    <property type="entry name" value="Dehydroquinate synthase-like - alpha domain"/>
    <property type="match status" value="1"/>
</dbReference>
<dbReference type="SUPFAM" id="SSF56796">
    <property type="entry name" value="Dehydroquinate synthase-like"/>
    <property type="match status" value="1"/>
</dbReference>
<dbReference type="InterPro" id="IPR039697">
    <property type="entry name" value="Alcohol_dehydrogenase_Fe"/>
</dbReference>
<feature type="domain" description="Fe-containing alcohol dehydrogenase-like C-terminal" evidence="5">
    <location>
        <begin position="164"/>
        <end position="344"/>
    </location>
</feature>
<dbReference type="GO" id="GO:0046872">
    <property type="term" value="F:metal ion binding"/>
    <property type="evidence" value="ECO:0007669"/>
    <property type="project" value="InterPro"/>
</dbReference>
<feature type="domain" description="Alcohol dehydrogenase iron-type/glycerol dehydrogenase GldA" evidence="4">
    <location>
        <begin position="10"/>
        <end position="151"/>
    </location>
</feature>
<keyword evidence="3" id="KW-0520">NAD</keyword>
<dbReference type="PANTHER" id="PTHR11496:SF102">
    <property type="entry name" value="ALCOHOL DEHYDROGENASE 4"/>
    <property type="match status" value="1"/>
</dbReference>
<comment type="similarity">
    <text evidence="1">Belongs to the iron-containing alcohol dehydrogenase family.</text>
</comment>
<evidence type="ECO:0000313" key="6">
    <source>
        <dbReference type="EMBL" id="AOS63564.1"/>
    </source>
</evidence>
<gene>
    <name evidence="6" type="ORF">TL08_13750</name>
</gene>
<dbReference type="Proteomes" id="UP000095210">
    <property type="component" value="Chromosome"/>
</dbReference>
<evidence type="ECO:0000256" key="1">
    <source>
        <dbReference type="ARBA" id="ARBA00007358"/>
    </source>
</evidence>